<keyword evidence="2" id="KW-1185">Reference proteome</keyword>
<dbReference type="EMBL" id="EAAA01001347">
    <property type="status" value="NOT_ANNOTATED_CDS"/>
    <property type="molecule type" value="Genomic_DNA"/>
</dbReference>
<reference evidence="1" key="2">
    <citation type="journal article" date="2008" name="Genome Biol.">
        <title>Improved genome assembly and evidence-based global gene model set for the chordate Ciona intestinalis: new insight into intron and operon populations.</title>
        <authorList>
            <person name="Satou Y."/>
            <person name="Mineta K."/>
            <person name="Ogasawara M."/>
            <person name="Sasakura Y."/>
            <person name="Shoguchi E."/>
            <person name="Ueno K."/>
            <person name="Yamada L."/>
            <person name="Matsumoto J."/>
            <person name="Wasserscheid J."/>
            <person name="Dewar K."/>
            <person name="Wiley G.B."/>
            <person name="Macmil S.L."/>
            <person name="Roe B.A."/>
            <person name="Zeller R.W."/>
            <person name="Hastings K.E."/>
            <person name="Lemaire P."/>
            <person name="Lindquist E."/>
            <person name="Endo T."/>
            <person name="Hotta K."/>
            <person name="Inaba K."/>
        </authorList>
    </citation>
    <scope>NUCLEOTIDE SEQUENCE [LARGE SCALE GENOMIC DNA]</scope>
    <source>
        <strain evidence="1">wild type</strain>
    </source>
</reference>
<name>H2Y2W7_CIOIN</name>
<evidence type="ECO:0000313" key="1">
    <source>
        <dbReference type="Ensembl" id="ENSCINP00000036252.1"/>
    </source>
</evidence>
<evidence type="ECO:0000313" key="2">
    <source>
        <dbReference type="Proteomes" id="UP000008144"/>
    </source>
</evidence>
<reference evidence="2" key="1">
    <citation type="journal article" date="2002" name="Science">
        <title>The draft genome of Ciona intestinalis: insights into chordate and vertebrate origins.</title>
        <authorList>
            <person name="Dehal P."/>
            <person name="Satou Y."/>
            <person name="Campbell R.K."/>
            <person name="Chapman J."/>
            <person name="Degnan B."/>
            <person name="De Tomaso A."/>
            <person name="Davidson B."/>
            <person name="Di Gregorio A."/>
            <person name="Gelpke M."/>
            <person name="Goodstein D.M."/>
            <person name="Harafuji N."/>
            <person name="Hastings K.E."/>
            <person name="Ho I."/>
            <person name="Hotta K."/>
            <person name="Huang W."/>
            <person name="Kawashima T."/>
            <person name="Lemaire P."/>
            <person name="Martinez D."/>
            <person name="Meinertzhagen I.A."/>
            <person name="Necula S."/>
            <person name="Nonaka M."/>
            <person name="Putnam N."/>
            <person name="Rash S."/>
            <person name="Saiga H."/>
            <person name="Satake M."/>
            <person name="Terry A."/>
            <person name="Yamada L."/>
            <person name="Wang H.G."/>
            <person name="Awazu S."/>
            <person name="Azumi K."/>
            <person name="Boore J."/>
            <person name="Branno M."/>
            <person name="Chin-Bow S."/>
            <person name="DeSantis R."/>
            <person name="Doyle S."/>
            <person name="Francino P."/>
            <person name="Keys D.N."/>
            <person name="Haga S."/>
            <person name="Hayashi H."/>
            <person name="Hino K."/>
            <person name="Imai K.S."/>
            <person name="Inaba K."/>
            <person name="Kano S."/>
            <person name="Kobayashi K."/>
            <person name="Kobayashi M."/>
            <person name="Lee B.I."/>
            <person name="Makabe K.W."/>
            <person name="Manohar C."/>
            <person name="Matassi G."/>
            <person name="Medina M."/>
            <person name="Mochizuki Y."/>
            <person name="Mount S."/>
            <person name="Morishita T."/>
            <person name="Miura S."/>
            <person name="Nakayama A."/>
            <person name="Nishizaka S."/>
            <person name="Nomoto H."/>
            <person name="Ohta F."/>
            <person name="Oishi K."/>
            <person name="Rigoutsos I."/>
            <person name="Sano M."/>
            <person name="Sasaki A."/>
            <person name="Sasakura Y."/>
            <person name="Shoguchi E."/>
            <person name="Shin-i T."/>
            <person name="Spagnuolo A."/>
            <person name="Stainier D."/>
            <person name="Suzuki M.M."/>
            <person name="Tassy O."/>
            <person name="Takatori N."/>
            <person name="Tokuoka M."/>
            <person name="Yagi K."/>
            <person name="Yoshizaki F."/>
            <person name="Wada S."/>
            <person name="Zhang C."/>
            <person name="Hyatt P.D."/>
            <person name="Larimer F."/>
            <person name="Detter C."/>
            <person name="Doggett N."/>
            <person name="Glavina T."/>
            <person name="Hawkins T."/>
            <person name="Richardson P."/>
            <person name="Lucas S."/>
            <person name="Kohara Y."/>
            <person name="Levine M."/>
            <person name="Satoh N."/>
            <person name="Rokhsar D.S."/>
        </authorList>
    </citation>
    <scope>NUCLEOTIDE SEQUENCE [LARGE SCALE GENOMIC DNA]</scope>
</reference>
<proteinExistence type="predicted"/>
<protein>
    <submittedName>
        <fullName evidence="1">Uncharacterized protein</fullName>
    </submittedName>
</protein>
<dbReference type="Ensembl" id="ENSCINT00000034489.1">
    <property type="protein sequence ID" value="ENSCINP00000036252.1"/>
    <property type="gene ID" value="ENSCING00000021700.1"/>
</dbReference>
<reference evidence="1" key="3">
    <citation type="submission" date="2025-08" db="UniProtKB">
        <authorList>
            <consortium name="Ensembl"/>
        </authorList>
    </citation>
    <scope>IDENTIFICATION</scope>
</reference>
<sequence length="43" mass="4790">MSNFVSSGRLERKACFLVASFALTLSQKLSNVNRKELKFPPSS</sequence>
<reference evidence="1" key="4">
    <citation type="submission" date="2025-09" db="UniProtKB">
        <authorList>
            <consortium name="Ensembl"/>
        </authorList>
    </citation>
    <scope>IDENTIFICATION</scope>
</reference>
<dbReference type="AlphaFoldDB" id="H2Y2W7"/>
<dbReference type="Proteomes" id="UP000008144">
    <property type="component" value="Chromosome 2"/>
</dbReference>
<dbReference type="EMBL" id="EAAA01001345">
    <property type="status" value="NOT_ANNOTATED_CDS"/>
    <property type="molecule type" value="Genomic_DNA"/>
</dbReference>
<dbReference type="InParanoid" id="H2Y2W7"/>
<dbReference type="EMBL" id="EAAA01001346">
    <property type="status" value="NOT_ANNOTATED_CDS"/>
    <property type="molecule type" value="Genomic_DNA"/>
</dbReference>
<accession>H2Y2W7</accession>
<dbReference type="EMBL" id="EAAA01001348">
    <property type="status" value="NOT_ANNOTATED_CDS"/>
    <property type="molecule type" value="Genomic_DNA"/>
</dbReference>
<organism evidence="1 2">
    <name type="scientific">Ciona intestinalis</name>
    <name type="common">Transparent sea squirt</name>
    <name type="synonym">Ascidia intestinalis</name>
    <dbReference type="NCBI Taxonomy" id="7719"/>
    <lineage>
        <taxon>Eukaryota</taxon>
        <taxon>Metazoa</taxon>
        <taxon>Chordata</taxon>
        <taxon>Tunicata</taxon>
        <taxon>Ascidiacea</taxon>
        <taxon>Phlebobranchia</taxon>
        <taxon>Cionidae</taxon>
        <taxon>Ciona</taxon>
    </lineage>
</organism>
<dbReference type="HOGENOM" id="CLU_3241846_0_0_1"/>